<evidence type="ECO:0000256" key="4">
    <source>
        <dbReference type="ARBA" id="ARBA00023239"/>
    </source>
</evidence>
<dbReference type="PANTHER" id="PTHR38042">
    <property type="entry name" value="UROPORPHYRINOGEN-III SYNTHASE, CHLOROPLASTIC"/>
    <property type="match status" value="1"/>
</dbReference>
<dbReference type="Proteomes" id="UP000001568">
    <property type="component" value="Chromosome 12"/>
</dbReference>
<accession>A4S5G8</accession>
<evidence type="ECO:0000313" key="9">
    <source>
        <dbReference type="EMBL" id="ABO98898.1"/>
    </source>
</evidence>
<dbReference type="InterPro" id="IPR036108">
    <property type="entry name" value="4pyrrol_syn_uPrphyn_synt_sf"/>
</dbReference>
<reference evidence="9 10" key="1">
    <citation type="journal article" date="2007" name="Proc. Natl. Acad. Sci. U.S.A.">
        <title>The tiny eukaryote Ostreococcus provides genomic insights into the paradox of plankton speciation.</title>
        <authorList>
            <person name="Palenik B."/>
            <person name="Grimwood J."/>
            <person name="Aerts A."/>
            <person name="Rouze P."/>
            <person name="Salamov A."/>
            <person name="Putnam N."/>
            <person name="Dupont C."/>
            <person name="Jorgensen R."/>
            <person name="Derelle E."/>
            <person name="Rombauts S."/>
            <person name="Zhou K."/>
            <person name="Otillar R."/>
            <person name="Merchant S.S."/>
            <person name="Podell S."/>
            <person name="Gaasterland T."/>
            <person name="Napoli C."/>
            <person name="Gendler K."/>
            <person name="Manuell A."/>
            <person name="Tai V."/>
            <person name="Vallon O."/>
            <person name="Piganeau G."/>
            <person name="Jancek S."/>
            <person name="Heijde M."/>
            <person name="Jabbari K."/>
            <person name="Bowler C."/>
            <person name="Lohr M."/>
            <person name="Robbens S."/>
            <person name="Werner G."/>
            <person name="Dubchak I."/>
            <person name="Pazour G.J."/>
            <person name="Ren Q."/>
            <person name="Paulsen I."/>
            <person name="Delwiche C."/>
            <person name="Schmutz J."/>
            <person name="Rokhsar D."/>
            <person name="Van de Peer Y."/>
            <person name="Moreau H."/>
            <person name="Grigoriev I.V."/>
        </authorList>
    </citation>
    <scope>NUCLEOTIDE SEQUENCE [LARGE SCALE GENOMIC DNA]</scope>
    <source>
        <strain evidence="9 10">CCE9901</strain>
    </source>
</reference>
<dbReference type="GO" id="GO:0004852">
    <property type="term" value="F:uroporphyrinogen-III synthase activity"/>
    <property type="evidence" value="ECO:0007669"/>
    <property type="project" value="UniProtKB-UniRule"/>
</dbReference>
<dbReference type="EC" id="4.2.1.75" evidence="3 7"/>
<organism evidence="9 10">
    <name type="scientific">Ostreococcus lucimarinus (strain CCE9901)</name>
    <dbReference type="NCBI Taxonomy" id="436017"/>
    <lineage>
        <taxon>Eukaryota</taxon>
        <taxon>Viridiplantae</taxon>
        <taxon>Chlorophyta</taxon>
        <taxon>Mamiellophyceae</taxon>
        <taxon>Mamiellales</taxon>
        <taxon>Bathycoccaceae</taxon>
        <taxon>Ostreococcus</taxon>
    </lineage>
</organism>
<dbReference type="Gene3D" id="3.40.50.10090">
    <property type="match status" value="2"/>
</dbReference>
<dbReference type="UniPathway" id="UPA00251">
    <property type="reaction ID" value="UER00320"/>
</dbReference>
<dbReference type="OMA" id="WVESIME"/>
<evidence type="ECO:0000256" key="1">
    <source>
        <dbReference type="ARBA" id="ARBA00004772"/>
    </source>
</evidence>
<keyword evidence="10" id="KW-1185">Reference proteome</keyword>
<evidence type="ECO:0000256" key="5">
    <source>
        <dbReference type="ARBA" id="ARBA00023244"/>
    </source>
</evidence>
<feature type="non-terminal residue" evidence="9">
    <location>
        <position position="1"/>
    </location>
</feature>
<dbReference type="PANTHER" id="PTHR38042:SF1">
    <property type="entry name" value="UROPORPHYRINOGEN-III SYNTHASE, CHLOROPLASTIC"/>
    <property type="match status" value="1"/>
</dbReference>
<comment type="function">
    <text evidence="7">Catalyzes cyclization of the linear tetrapyrrole, hydroxymethylbilane, to the macrocyclic uroporphyrinogen III.</text>
</comment>
<evidence type="ECO:0000256" key="3">
    <source>
        <dbReference type="ARBA" id="ARBA00013109"/>
    </source>
</evidence>
<dbReference type="KEGG" id="olu:OSTLU_5668"/>
<dbReference type="AlphaFoldDB" id="A4S5G8"/>
<dbReference type="Pfam" id="PF02602">
    <property type="entry name" value="HEM4"/>
    <property type="match status" value="1"/>
</dbReference>
<protein>
    <recommendedName>
        <fullName evidence="3 7">Uroporphyrinogen-III synthase</fullName>
        <ecNumber evidence="3 7">4.2.1.75</ecNumber>
    </recommendedName>
</protein>
<comment type="pathway">
    <text evidence="1 7">Porphyrin-containing compound metabolism; protoporphyrin-IX biosynthesis; coproporphyrinogen-III from 5-aminolevulinate: step 3/4.</text>
</comment>
<evidence type="ECO:0000313" key="10">
    <source>
        <dbReference type="Proteomes" id="UP000001568"/>
    </source>
</evidence>
<dbReference type="EMBL" id="CP000592">
    <property type="protein sequence ID" value="ABO98898.1"/>
    <property type="molecule type" value="Genomic_DNA"/>
</dbReference>
<comment type="catalytic activity">
    <reaction evidence="6 7">
        <text>hydroxymethylbilane = uroporphyrinogen III + H2O</text>
        <dbReference type="Rhea" id="RHEA:18965"/>
        <dbReference type="ChEBI" id="CHEBI:15377"/>
        <dbReference type="ChEBI" id="CHEBI:57308"/>
        <dbReference type="ChEBI" id="CHEBI:57845"/>
        <dbReference type="EC" id="4.2.1.75"/>
    </reaction>
</comment>
<dbReference type="GO" id="GO:0006780">
    <property type="term" value="P:uroporphyrinogen III biosynthetic process"/>
    <property type="evidence" value="ECO:0007669"/>
    <property type="project" value="UniProtKB-UniRule"/>
</dbReference>
<dbReference type="InterPro" id="IPR039793">
    <property type="entry name" value="UROS/Hem4"/>
</dbReference>
<feature type="non-terminal residue" evidence="9">
    <location>
        <position position="249"/>
    </location>
</feature>
<dbReference type="GO" id="GO:0006782">
    <property type="term" value="P:protoporphyrinogen IX biosynthetic process"/>
    <property type="evidence" value="ECO:0007669"/>
    <property type="project" value="UniProtKB-UniRule"/>
</dbReference>
<keyword evidence="4 7" id="KW-0456">Lyase</keyword>
<name>A4S5G8_OSTLU</name>
<dbReference type="HOGENOM" id="CLU_011276_9_2_1"/>
<dbReference type="RefSeq" id="XP_001420605.1">
    <property type="nucleotide sequence ID" value="XM_001420568.1"/>
</dbReference>
<dbReference type="InterPro" id="IPR003754">
    <property type="entry name" value="4pyrrol_synth_uPrphyn_synth"/>
</dbReference>
<dbReference type="eggNOG" id="ENOG502QST9">
    <property type="taxonomic scope" value="Eukaryota"/>
</dbReference>
<feature type="domain" description="Tetrapyrrole biosynthesis uroporphyrinogen III synthase" evidence="8">
    <location>
        <begin position="15"/>
        <end position="242"/>
    </location>
</feature>
<dbReference type="CDD" id="cd06578">
    <property type="entry name" value="HemD"/>
    <property type="match status" value="1"/>
</dbReference>
<gene>
    <name evidence="9" type="ORF">OSTLU_5668</name>
</gene>
<proteinExistence type="inferred from homology"/>
<dbReference type="SUPFAM" id="SSF69618">
    <property type="entry name" value="HemD-like"/>
    <property type="match status" value="1"/>
</dbReference>
<evidence type="ECO:0000259" key="8">
    <source>
        <dbReference type="Pfam" id="PF02602"/>
    </source>
</evidence>
<dbReference type="GeneID" id="5004604"/>
<keyword evidence="5 7" id="KW-0627">Porphyrin biosynthesis</keyword>
<comment type="similarity">
    <text evidence="2 7">Belongs to the uroporphyrinogen-III synthase family.</text>
</comment>
<evidence type="ECO:0000256" key="6">
    <source>
        <dbReference type="ARBA" id="ARBA00048617"/>
    </source>
</evidence>
<evidence type="ECO:0000256" key="2">
    <source>
        <dbReference type="ARBA" id="ARBA00008133"/>
    </source>
</evidence>
<evidence type="ECO:0000256" key="7">
    <source>
        <dbReference type="RuleBase" id="RU366031"/>
    </source>
</evidence>
<dbReference type="Gramene" id="ABO98898">
    <property type="protein sequence ID" value="ABO98898"/>
    <property type="gene ID" value="OSTLU_5668"/>
</dbReference>
<dbReference type="OrthoDB" id="443551at2759"/>
<dbReference type="STRING" id="436017.A4S5G8"/>
<sequence length="249" mass="26428">VVCTRERGKNGALMNLLAARGARCVELPLVEAVPGEDAATFPDVLKRESWDWVCVTSPEAAKVFLEAYERAGRPSGVRVAVVGAGTGKVLAKAEPTTFAMDKQFTPSKATAATMAAELPCDQGSLILYPASKKAATTLQDGLEARGATVVRLNTYSTERVERLSPEDVAAAVRADVVTFGSPSAVRAWVELCGDALYERLTADARALQPAYVCIGETSAEACANCELPDVFYPELPGIEGWAETVFLAL</sequence>